<sequence length="175" mass="20690">MDNHDDLHRVKKYRFNRSRYDANRHNPQFKTWPWIIGLVFIAILIVGGIKLFNKSTVHTNRYSQSNKTAVNYERHFHKQSQGKRNQQFSQSLDRNRNNNQTSNHDSQQATAQYNNEEPSNREPPNEIFSTPHTFDSVQDALNWAKASQREWLQAGYTNFKITSDGQNDYVLRFTK</sequence>
<dbReference type="EMBL" id="BRPL01000002">
    <property type="protein sequence ID" value="GLB46566.1"/>
    <property type="molecule type" value="Genomic_DNA"/>
</dbReference>
<dbReference type="Proteomes" id="UP001144204">
    <property type="component" value="Unassembled WGS sequence"/>
</dbReference>
<comment type="caution">
    <text evidence="3">The sequence shown here is derived from an EMBL/GenBank/DDBJ whole genome shotgun (WGS) entry which is preliminary data.</text>
</comment>
<keyword evidence="2" id="KW-0812">Transmembrane</keyword>
<gene>
    <name evidence="3" type="ORF">WR164_05450</name>
</gene>
<reference evidence="3" key="2">
    <citation type="journal article" date="2023" name="PLoS ONE">
        <title>Philodulcilactobacillus myokoensis gen. nov., sp. nov., a fructophilic, acidophilic, and agar-phobic lactic acid bacterium isolated from fermented vegetable extracts.</title>
        <authorList>
            <person name="Kouya T."/>
            <person name="Ishiyama Y."/>
            <person name="Ohashi S."/>
            <person name="Kumakubo R."/>
            <person name="Yamazaki T."/>
            <person name="Otaki T."/>
        </authorList>
    </citation>
    <scope>NUCLEOTIDE SEQUENCE</scope>
    <source>
        <strain evidence="3">WR16-4</strain>
    </source>
</reference>
<feature type="compositionally biased region" description="Polar residues" evidence="1">
    <location>
        <begin position="82"/>
        <end position="113"/>
    </location>
</feature>
<keyword evidence="2" id="KW-0472">Membrane</keyword>
<proteinExistence type="predicted"/>
<feature type="transmembrane region" description="Helical" evidence="2">
    <location>
        <begin position="32"/>
        <end position="52"/>
    </location>
</feature>
<keyword evidence="2" id="KW-1133">Transmembrane helix</keyword>
<reference evidence="3" key="1">
    <citation type="submission" date="2022-07" db="EMBL/GenBank/DDBJ databases">
        <authorList>
            <person name="Kouya T."/>
            <person name="Ishiyama Y."/>
        </authorList>
    </citation>
    <scope>NUCLEOTIDE SEQUENCE</scope>
    <source>
        <strain evidence="3">WR16-4</strain>
    </source>
</reference>
<dbReference type="RefSeq" id="WP_286136032.1">
    <property type="nucleotide sequence ID" value="NZ_BRPL01000002.1"/>
</dbReference>
<name>A0A9W6ERV3_9LACO</name>
<evidence type="ECO:0000313" key="3">
    <source>
        <dbReference type="EMBL" id="GLB46566.1"/>
    </source>
</evidence>
<dbReference type="AlphaFoldDB" id="A0A9W6ERV3"/>
<evidence type="ECO:0000256" key="2">
    <source>
        <dbReference type="SAM" id="Phobius"/>
    </source>
</evidence>
<feature type="region of interest" description="Disordered" evidence="1">
    <location>
        <begin position="75"/>
        <end position="131"/>
    </location>
</feature>
<evidence type="ECO:0000256" key="1">
    <source>
        <dbReference type="SAM" id="MobiDB-lite"/>
    </source>
</evidence>
<evidence type="ECO:0000313" key="4">
    <source>
        <dbReference type="Proteomes" id="UP001144204"/>
    </source>
</evidence>
<organism evidence="3 4">
    <name type="scientific">Philodulcilactobacillus myokoensis</name>
    <dbReference type="NCBI Taxonomy" id="2929573"/>
    <lineage>
        <taxon>Bacteria</taxon>
        <taxon>Bacillati</taxon>
        <taxon>Bacillota</taxon>
        <taxon>Bacilli</taxon>
        <taxon>Lactobacillales</taxon>
        <taxon>Lactobacillaceae</taxon>
        <taxon>Philodulcilactobacillus</taxon>
    </lineage>
</organism>
<accession>A0A9W6ERV3</accession>
<protein>
    <submittedName>
        <fullName evidence="3">Uncharacterized protein</fullName>
    </submittedName>
</protein>
<keyword evidence="4" id="KW-1185">Reference proteome</keyword>